<reference evidence="1" key="1">
    <citation type="submission" date="2021-01" db="EMBL/GenBank/DDBJ databases">
        <authorList>
            <consortium name="Genoscope - CEA"/>
            <person name="William W."/>
        </authorList>
    </citation>
    <scope>NUCLEOTIDE SEQUENCE</scope>
</reference>
<evidence type="ECO:0000313" key="1">
    <source>
        <dbReference type="EMBL" id="CAD8068160.1"/>
    </source>
</evidence>
<gene>
    <name evidence="1" type="ORF">PSON_ATCC_30995.1.T0240013</name>
</gene>
<comment type="caution">
    <text evidence="1">The sequence shown here is derived from an EMBL/GenBank/DDBJ whole genome shotgun (WGS) entry which is preliminary data.</text>
</comment>
<dbReference type="PANTHER" id="PTHR33706">
    <property type="entry name" value="MORN VARIANT REPEAT PROTEIN"/>
    <property type="match status" value="1"/>
</dbReference>
<dbReference type="EMBL" id="CAJJDN010000024">
    <property type="protein sequence ID" value="CAD8068160.1"/>
    <property type="molecule type" value="Genomic_DNA"/>
</dbReference>
<dbReference type="PANTHER" id="PTHR33706:SF1">
    <property type="entry name" value="TPR REPEAT PROTEIN"/>
    <property type="match status" value="1"/>
</dbReference>
<proteinExistence type="predicted"/>
<accession>A0A8S1LK12</accession>
<organism evidence="1 2">
    <name type="scientific">Paramecium sonneborni</name>
    <dbReference type="NCBI Taxonomy" id="65129"/>
    <lineage>
        <taxon>Eukaryota</taxon>
        <taxon>Sar</taxon>
        <taxon>Alveolata</taxon>
        <taxon>Ciliophora</taxon>
        <taxon>Intramacronucleata</taxon>
        <taxon>Oligohymenophorea</taxon>
        <taxon>Peniculida</taxon>
        <taxon>Parameciidae</taxon>
        <taxon>Paramecium</taxon>
    </lineage>
</organism>
<sequence>MNPQAQVQQIFEDLISLKQGCDEYIVKMWDFKKEMYVNTKIKIEITQNNMIIYSQNGVILRIEQTNDVSKNLEILKNIEQIKYLTWQGQSGQNNKKNGKWVATWKGEDIMNVGGYFMDGLKQGLWIQMIKNYWDQAQVFEIGEYENYIRRNRWNYIYDNKKINGGSYNVNGQKYGKWFEFCEGFREDCQVLYFGEYDENGQKVGIWDTMRRRSSSDSFQLIGGGIYDQKGNSRKIGRWIELSELFRWDTQVIFNGEYDMNGVKVGLWEILYKQTKKKFFEKIGGGVYDQKENSRKIGRWIELSESFRCDSQVTYNGEYNKNGNKIGRWDIYLNWNGGNNRIGGGLYEDQKGVQIKVGRWIELFENFNEQNQIKYNGIYNQQGNKIGRWDIFQRENRQKKFCKIGGGEYDGSFKIGKWIEIWDDFEWNKQLIYNGEYNLDGKKIGRWDILEVITSQVSLCGCINYDSIGEEIYRSINDPIIFVGQFKDEKKIGKWDIMSRQYQGRPFQNIGGGEYDGLNKIGKWIELQDDINQHLQFIYKGEYNMGGYKIGRWDILERVNNQFSLCGCINYDSSGNEIYRNDKDSLVFVGQFKDEKKFGKWDFMYKQQKGQPFEIIGGGEYDGLYKIGKWIELWDNFRYDSQITFIGNYNENGQKIGKWDIFQKHNGQVQQIGGGSYDVQKGSSIKIGRWIDVSHSFRQSNKIKYNGDYNNNGHKIGKWDIIYSGAQEKEYKLIGGGFYDESSEVSTKIGDWIEVSEEYQKHKEITDHGKYDKNTKVGRWDIEFKGNKIAGGSYEVYEGVSKKIGKWIELSEGFNEVLQITFHGEYDLNEKKVGRWDRELKGKKIGGGSYDVQEGVSKKVGKWTELPDGFYQITFVGEYNQNGQKVGIWDTEYYGQKIGGGQYVLQEGSSIKFGKWIELSNEFYANSQIIYCGEYNLKGQKDGKWDIMYCKYNEKEFKKIGGGSYNECKEGSKKIGSWIELIDGFGWNGKITYKGEYNEFGEKIGIWVEIDSEKNKVKELRYNN</sequence>
<dbReference type="AlphaFoldDB" id="A0A8S1LK12"/>
<dbReference type="Proteomes" id="UP000692954">
    <property type="component" value="Unassembled WGS sequence"/>
</dbReference>
<evidence type="ECO:0000313" key="2">
    <source>
        <dbReference type="Proteomes" id="UP000692954"/>
    </source>
</evidence>
<protein>
    <submittedName>
        <fullName evidence="1">Uncharacterized protein</fullName>
    </submittedName>
</protein>
<keyword evidence="2" id="KW-1185">Reference proteome</keyword>
<dbReference type="OrthoDB" id="10688904at2759"/>
<name>A0A8S1LK12_9CILI</name>